<evidence type="ECO:0000313" key="2">
    <source>
        <dbReference type="EMBL" id="MBD2597845.1"/>
    </source>
</evidence>
<feature type="domain" description="Putative restriction endonuclease" evidence="1">
    <location>
        <begin position="17"/>
        <end position="167"/>
    </location>
</feature>
<dbReference type="EMBL" id="JACJTB010000052">
    <property type="protein sequence ID" value="MBD2597845.1"/>
    <property type="molecule type" value="Genomic_DNA"/>
</dbReference>
<name>A0ABR8G3M2_9NOSO</name>
<dbReference type="RefSeq" id="WP_190970469.1">
    <property type="nucleotide sequence ID" value="NZ_JACJTB010000052.1"/>
</dbReference>
<gene>
    <name evidence="2" type="ORF">H6G74_26485</name>
</gene>
<dbReference type="InterPro" id="IPR011335">
    <property type="entry name" value="Restrct_endonuc-II-like"/>
</dbReference>
<keyword evidence="3" id="KW-1185">Reference proteome</keyword>
<sequence length="175" mass="20170">MFFILQFYARSFRLGITGFLSIQLAVQCYQSRLPYLIPKTALVKPIDSESAYSPDVLILNQTNLMNEPLWQQESTVSYAESIPLVIEVVSSNWRDDYYKKYGEYEGIGIREYWIVDYLGLAAKKFVGDPKQPTISIYSLVDDEYQVRQFKGDDYIQSPTFPELNLTAKQIFQAGS</sequence>
<accession>A0ABR8G3M2</accession>
<dbReference type="PANTHER" id="PTHR34107">
    <property type="entry name" value="SLL0198 PROTEIN-RELATED"/>
    <property type="match status" value="1"/>
</dbReference>
<evidence type="ECO:0000259" key="1">
    <source>
        <dbReference type="Pfam" id="PF05685"/>
    </source>
</evidence>
<evidence type="ECO:0000313" key="3">
    <source>
        <dbReference type="Proteomes" id="UP000603457"/>
    </source>
</evidence>
<keyword evidence="2" id="KW-0540">Nuclease</keyword>
<dbReference type="InterPro" id="IPR012296">
    <property type="entry name" value="Nuclease_put_TT1808"/>
</dbReference>
<keyword evidence="2" id="KW-0378">Hydrolase</keyword>
<proteinExistence type="predicted"/>
<dbReference type="Gene3D" id="3.90.1570.10">
    <property type="entry name" value="tt1808, chain A"/>
    <property type="match status" value="1"/>
</dbReference>
<reference evidence="2 3" key="1">
    <citation type="journal article" date="2020" name="ISME J.">
        <title>Comparative genomics reveals insights into cyanobacterial evolution and habitat adaptation.</title>
        <authorList>
            <person name="Chen M.Y."/>
            <person name="Teng W.K."/>
            <person name="Zhao L."/>
            <person name="Hu C.X."/>
            <person name="Zhou Y.K."/>
            <person name="Han B.P."/>
            <person name="Song L.R."/>
            <person name="Shu W.S."/>
        </authorList>
    </citation>
    <scope>NUCLEOTIDE SEQUENCE [LARGE SCALE GENOMIC DNA]</scope>
    <source>
        <strain evidence="2 3">FACHB-130</strain>
    </source>
</reference>
<dbReference type="SUPFAM" id="SSF52980">
    <property type="entry name" value="Restriction endonuclease-like"/>
    <property type="match status" value="1"/>
</dbReference>
<dbReference type="CDD" id="cd06260">
    <property type="entry name" value="DUF820-like"/>
    <property type="match status" value="1"/>
</dbReference>
<dbReference type="Pfam" id="PF05685">
    <property type="entry name" value="Uma2"/>
    <property type="match status" value="1"/>
</dbReference>
<dbReference type="GO" id="GO:0004519">
    <property type="term" value="F:endonuclease activity"/>
    <property type="evidence" value="ECO:0007669"/>
    <property type="project" value="UniProtKB-KW"/>
</dbReference>
<organism evidence="2 3">
    <name type="scientific">Nostoc spongiaeforme FACHB-130</name>
    <dbReference type="NCBI Taxonomy" id="1357510"/>
    <lineage>
        <taxon>Bacteria</taxon>
        <taxon>Bacillati</taxon>
        <taxon>Cyanobacteriota</taxon>
        <taxon>Cyanophyceae</taxon>
        <taxon>Nostocales</taxon>
        <taxon>Nostocaceae</taxon>
        <taxon>Nostoc</taxon>
    </lineage>
</organism>
<dbReference type="InterPro" id="IPR008538">
    <property type="entry name" value="Uma2"/>
</dbReference>
<dbReference type="Proteomes" id="UP000603457">
    <property type="component" value="Unassembled WGS sequence"/>
</dbReference>
<dbReference type="PANTHER" id="PTHR34107:SF2">
    <property type="entry name" value="SLL0888 PROTEIN"/>
    <property type="match status" value="1"/>
</dbReference>
<keyword evidence="2" id="KW-0255">Endonuclease</keyword>
<protein>
    <submittedName>
        <fullName evidence="2">Uma2 family endonuclease</fullName>
    </submittedName>
</protein>
<comment type="caution">
    <text evidence="2">The sequence shown here is derived from an EMBL/GenBank/DDBJ whole genome shotgun (WGS) entry which is preliminary data.</text>
</comment>